<gene>
    <name evidence="11" type="ORF">TRFO_09329</name>
</gene>
<sequence>MNLRQTSQHEELERRKIELHRKLHAERLARIMNDRNREIGMDYEGLAQQVEERKAREAAEKAEEEDYQRRFLEEQRVLNRMAREEQKIRRQIAIDDNKFREEHQRPEQSREYDIWRPDYKAVQPPVRATDNDPWLSVSGGQKFEGEDLTSEDRHKRQREQLQRWQAEQMAENEHKRAVDLIDQRNWEQKYLENDRRMCEIDQMQKEARAEVQRRQDEENYRTMMEKKRQQAEEKADEIATNDEEINNTLYGAFMSESRNQAATFGRFGQRPNQDWKGMTDEEKLQVIEERRNQMIANQKRREEEAARERREEAERMKATREAIRRERAEARARKQREIELAQEYLRQAEEHRDEEEYRNKDLFGENQPRDDFWAYFSKSHR</sequence>
<dbReference type="Proteomes" id="UP000179807">
    <property type="component" value="Unassembled WGS sequence"/>
</dbReference>
<evidence type="ECO:0000256" key="4">
    <source>
        <dbReference type="ARBA" id="ARBA00022846"/>
    </source>
</evidence>
<evidence type="ECO:0000313" key="12">
    <source>
        <dbReference type="Proteomes" id="UP000179807"/>
    </source>
</evidence>
<keyword evidence="4 11" id="KW-0282">Flagellum</keyword>
<evidence type="ECO:0000256" key="2">
    <source>
        <dbReference type="ARBA" id="ARBA00006875"/>
    </source>
</evidence>
<comment type="subcellular location">
    <subcellularLocation>
        <location evidence="1">Cytoplasm</location>
        <location evidence="1">Cytoskeleton</location>
        <location evidence="1">Flagellum axoneme</location>
    </subcellularLocation>
</comment>
<feature type="region of interest" description="Disordered" evidence="10">
    <location>
        <begin position="297"/>
        <end position="322"/>
    </location>
</feature>
<dbReference type="Pfam" id="PF05914">
    <property type="entry name" value="RIB43A"/>
    <property type="match status" value="1"/>
</dbReference>
<keyword evidence="6" id="KW-0969">Cilium</keyword>
<keyword evidence="8" id="KW-0966">Cell projection</keyword>
<evidence type="ECO:0000256" key="7">
    <source>
        <dbReference type="ARBA" id="ARBA00023212"/>
    </source>
</evidence>
<dbReference type="AlphaFoldDB" id="A0A1J4JJ91"/>
<evidence type="ECO:0000256" key="8">
    <source>
        <dbReference type="ARBA" id="ARBA00023273"/>
    </source>
</evidence>
<dbReference type="RefSeq" id="XP_068350764.1">
    <property type="nucleotide sequence ID" value="XM_068494810.1"/>
</dbReference>
<proteinExistence type="inferred from homology"/>
<dbReference type="OrthoDB" id="429119at2759"/>
<dbReference type="InterPro" id="IPR008805">
    <property type="entry name" value="RIB43A"/>
</dbReference>
<keyword evidence="3" id="KW-0963">Cytoplasm</keyword>
<feature type="compositionally biased region" description="Basic and acidic residues" evidence="10">
    <location>
        <begin position="299"/>
        <end position="322"/>
    </location>
</feature>
<comment type="caution">
    <text evidence="11">The sequence shown here is derived from an EMBL/GenBank/DDBJ whole genome shotgun (WGS) entry which is preliminary data.</text>
</comment>
<keyword evidence="5" id="KW-0175">Coiled coil</keyword>
<feature type="compositionally biased region" description="Basic and acidic residues" evidence="10">
    <location>
        <begin position="150"/>
        <end position="160"/>
    </location>
</feature>
<accession>A0A1J4JJ91</accession>
<feature type="region of interest" description="Disordered" evidence="10">
    <location>
        <begin position="209"/>
        <end position="241"/>
    </location>
</feature>
<name>A0A1J4JJ91_9EUKA</name>
<evidence type="ECO:0000256" key="6">
    <source>
        <dbReference type="ARBA" id="ARBA00023069"/>
    </source>
</evidence>
<evidence type="ECO:0000256" key="10">
    <source>
        <dbReference type="SAM" id="MobiDB-lite"/>
    </source>
</evidence>
<dbReference type="PANTHER" id="PTHR14517:SF6">
    <property type="entry name" value="RE41410P"/>
    <property type="match status" value="1"/>
</dbReference>
<evidence type="ECO:0000256" key="1">
    <source>
        <dbReference type="ARBA" id="ARBA00004611"/>
    </source>
</evidence>
<reference evidence="11" key="1">
    <citation type="submission" date="2016-10" db="EMBL/GenBank/DDBJ databases">
        <authorList>
            <person name="Benchimol M."/>
            <person name="Almeida L.G."/>
            <person name="Vasconcelos A.T."/>
            <person name="Perreira-Neves A."/>
            <person name="Rosa I.A."/>
            <person name="Tasca T."/>
            <person name="Bogo M.R."/>
            <person name="de Souza W."/>
        </authorList>
    </citation>
    <scope>NUCLEOTIDE SEQUENCE [LARGE SCALE GENOMIC DNA]</scope>
    <source>
        <strain evidence="11">K</strain>
    </source>
</reference>
<feature type="region of interest" description="Disordered" evidence="10">
    <location>
        <begin position="347"/>
        <end position="369"/>
    </location>
</feature>
<comment type="subunit">
    <text evidence="9">Microtubule inner protein component of sperm flagellar doublet microtubules.</text>
</comment>
<feature type="compositionally biased region" description="Basic and acidic residues" evidence="10">
    <location>
        <begin position="209"/>
        <end position="237"/>
    </location>
</feature>
<protein>
    <submittedName>
        <fullName evidence="11">Flagellar protofilament ribbon protein</fullName>
    </submittedName>
</protein>
<dbReference type="VEuPathDB" id="TrichDB:TRFO_09329"/>
<keyword evidence="12" id="KW-1185">Reference proteome</keyword>
<dbReference type="EMBL" id="MLAK01001104">
    <property type="protein sequence ID" value="OHS97627.1"/>
    <property type="molecule type" value="Genomic_DNA"/>
</dbReference>
<feature type="region of interest" description="Disordered" evidence="10">
    <location>
        <begin position="124"/>
        <end position="160"/>
    </location>
</feature>
<dbReference type="PANTHER" id="PTHR14517">
    <property type="entry name" value="RIB43A-RELATED"/>
    <property type="match status" value="1"/>
</dbReference>
<evidence type="ECO:0000256" key="9">
    <source>
        <dbReference type="ARBA" id="ARBA00046435"/>
    </source>
</evidence>
<keyword evidence="7" id="KW-0206">Cytoskeleton</keyword>
<evidence type="ECO:0000313" key="11">
    <source>
        <dbReference type="EMBL" id="OHS97627.1"/>
    </source>
</evidence>
<evidence type="ECO:0000256" key="3">
    <source>
        <dbReference type="ARBA" id="ARBA00022490"/>
    </source>
</evidence>
<dbReference type="GeneID" id="94829514"/>
<comment type="similarity">
    <text evidence="2">Belongs to the RIB43A family.</text>
</comment>
<evidence type="ECO:0000256" key="5">
    <source>
        <dbReference type="ARBA" id="ARBA00023054"/>
    </source>
</evidence>
<organism evidence="11 12">
    <name type="scientific">Tritrichomonas foetus</name>
    <dbReference type="NCBI Taxonomy" id="1144522"/>
    <lineage>
        <taxon>Eukaryota</taxon>
        <taxon>Metamonada</taxon>
        <taxon>Parabasalia</taxon>
        <taxon>Tritrichomonadida</taxon>
        <taxon>Tritrichomonadidae</taxon>
        <taxon>Tritrichomonas</taxon>
    </lineage>
</organism>